<name>C8PE58_9BACT</name>
<dbReference type="AlphaFoldDB" id="C8PE58"/>
<dbReference type="eggNOG" id="COG1420">
    <property type="taxonomic scope" value="Bacteria"/>
</dbReference>
<dbReference type="PANTHER" id="PTHR34824">
    <property type="entry name" value="HEAT-INDUCIBLE TRANSCRIPTION REPRESSOR HRCA"/>
    <property type="match status" value="1"/>
</dbReference>
<evidence type="ECO:0000256" key="4">
    <source>
        <dbReference type="ARBA" id="ARBA00023163"/>
    </source>
</evidence>
<dbReference type="SUPFAM" id="SSF46785">
    <property type="entry name" value="Winged helix' DNA-binding domain"/>
    <property type="match status" value="1"/>
</dbReference>
<dbReference type="InterPro" id="IPR036388">
    <property type="entry name" value="WH-like_DNA-bd_sf"/>
</dbReference>
<keyword evidence="6" id="KW-1185">Reference proteome</keyword>
<organism evidence="5 6">
    <name type="scientific">Campylobacter gracilis RM3268</name>
    <dbReference type="NCBI Taxonomy" id="553220"/>
    <lineage>
        <taxon>Bacteria</taxon>
        <taxon>Pseudomonadati</taxon>
        <taxon>Campylobacterota</taxon>
        <taxon>Epsilonproteobacteria</taxon>
        <taxon>Campylobacterales</taxon>
        <taxon>Campylobacteraceae</taxon>
        <taxon>Campylobacter</taxon>
    </lineage>
</organism>
<dbReference type="Gene3D" id="1.10.10.10">
    <property type="entry name" value="Winged helix-like DNA-binding domain superfamily/Winged helix DNA-binding domain"/>
    <property type="match status" value="1"/>
</dbReference>
<dbReference type="EMBL" id="ACYG01000005">
    <property type="protein sequence ID" value="EEV18931.1"/>
    <property type="molecule type" value="Genomic_DNA"/>
</dbReference>
<keyword evidence="2" id="KW-0805">Transcription regulation</keyword>
<evidence type="ECO:0000313" key="5">
    <source>
        <dbReference type="EMBL" id="EEV18931.1"/>
    </source>
</evidence>
<dbReference type="GO" id="GO:0045892">
    <property type="term" value="P:negative regulation of DNA-templated transcription"/>
    <property type="evidence" value="ECO:0007669"/>
    <property type="project" value="TreeGrafter"/>
</dbReference>
<proteinExistence type="predicted"/>
<gene>
    <name evidence="5" type="primary">hrcA</name>
    <name evidence="5" type="ORF">CAMGR0001_2408</name>
</gene>
<accession>C8PE58</accession>
<keyword evidence="1" id="KW-0678">Repressor</keyword>
<evidence type="ECO:0000256" key="1">
    <source>
        <dbReference type="ARBA" id="ARBA00022491"/>
    </source>
</evidence>
<evidence type="ECO:0000313" key="6">
    <source>
        <dbReference type="Proteomes" id="UP000005709"/>
    </source>
</evidence>
<reference evidence="5 6" key="1">
    <citation type="submission" date="2009-07" db="EMBL/GenBank/DDBJ databases">
        <authorList>
            <person name="Madupu R."/>
            <person name="Sebastian Y."/>
            <person name="Durkin A.S."/>
            <person name="Torralba M."/>
            <person name="Methe B."/>
            <person name="Sutton G.G."/>
            <person name="Strausberg R.L."/>
            <person name="Nelson K.E."/>
        </authorList>
    </citation>
    <scope>NUCLEOTIDE SEQUENCE [LARGE SCALE GENOMIC DNA]</scope>
    <source>
        <strain evidence="5 6">RM3268</strain>
    </source>
</reference>
<dbReference type="InterPro" id="IPR002571">
    <property type="entry name" value="HrcA"/>
</dbReference>
<dbReference type="PANTHER" id="PTHR34824:SF1">
    <property type="entry name" value="HEAT-INDUCIBLE TRANSCRIPTION REPRESSOR HRCA"/>
    <property type="match status" value="1"/>
</dbReference>
<dbReference type="NCBIfam" id="NF003033">
    <property type="entry name" value="PRK03911.1"/>
    <property type="match status" value="1"/>
</dbReference>
<dbReference type="InterPro" id="IPR036390">
    <property type="entry name" value="WH_DNA-bd_sf"/>
</dbReference>
<keyword evidence="3" id="KW-0346">Stress response</keyword>
<keyword evidence="4" id="KW-0804">Transcription</keyword>
<dbReference type="GO" id="GO:0003677">
    <property type="term" value="F:DNA binding"/>
    <property type="evidence" value="ECO:0007669"/>
    <property type="project" value="InterPro"/>
</dbReference>
<protein>
    <submittedName>
        <fullName evidence="5">Heat-inducible transcription repressor HrcA</fullName>
    </submittedName>
</protein>
<evidence type="ECO:0000256" key="3">
    <source>
        <dbReference type="ARBA" id="ARBA00023016"/>
    </source>
</evidence>
<dbReference type="STRING" id="824.CGRAC_1349"/>
<dbReference type="Proteomes" id="UP000005709">
    <property type="component" value="Unassembled WGS sequence"/>
</dbReference>
<evidence type="ECO:0000256" key="2">
    <source>
        <dbReference type="ARBA" id="ARBA00023015"/>
    </source>
</evidence>
<comment type="caution">
    <text evidence="5">The sequence shown here is derived from an EMBL/GenBank/DDBJ whole genome shotgun (WGS) entry which is preliminary data.</text>
</comment>
<sequence>MIKFYKIYIKTLTSCHSMLYNTGNLTKRVLKVKTNKRDMILESIISAYLDSNTPIGSSELGERMGVAMSASSIRIYFKRLSEEGALTQLHVSGGRIPTVATMQDYWRARLSFDDEIKIDDARELEAVLEDFEIYCMIFNAENEALSEVINHDDRFIILTFRTDEIILKYDFRVFKFLSNLIGISLGDLELASMQIGLRELSTKIKELKNSKIEFLCNEVVAYKIFKDERFKILLNPSIAVNFTKNLIFAPYFEHGFMGIKRPVKFEGEDATMICAGSVYENYEKFFNYAKGVA</sequence>